<evidence type="ECO:0000256" key="2">
    <source>
        <dbReference type="ARBA" id="ARBA00022448"/>
    </source>
</evidence>
<dbReference type="InterPro" id="IPR003352">
    <property type="entry name" value="PTS_EIIC"/>
</dbReference>
<feature type="transmembrane region" description="Helical" evidence="9">
    <location>
        <begin position="136"/>
        <end position="157"/>
    </location>
</feature>
<dbReference type="NCBIfam" id="TIGR00410">
    <property type="entry name" value="lacE"/>
    <property type="match status" value="1"/>
</dbReference>
<dbReference type="InterPro" id="IPR051088">
    <property type="entry name" value="PTS_Sugar-EIIC/EIIB"/>
</dbReference>
<dbReference type="OrthoDB" id="1550290at2"/>
<feature type="transmembrane region" description="Helical" evidence="9">
    <location>
        <begin position="373"/>
        <end position="392"/>
    </location>
</feature>
<dbReference type="InterPro" id="IPR004501">
    <property type="entry name" value="PTS_EIIC_3"/>
</dbReference>
<feature type="domain" description="PTS EIIC type-3" evidence="10">
    <location>
        <begin position="8"/>
        <end position="415"/>
    </location>
</feature>
<keyword evidence="6 9" id="KW-1133">Transmembrane helix</keyword>
<protein>
    <recommendedName>
        <fullName evidence="8">Permease IIC component</fullName>
    </recommendedName>
</protein>
<feature type="transmembrane region" description="Helical" evidence="9">
    <location>
        <begin position="224"/>
        <end position="241"/>
    </location>
</feature>
<evidence type="ECO:0000256" key="8">
    <source>
        <dbReference type="PIRNR" id="PIRNR006351"/>
    </source>
</evidence>
<evidence type="ECO:0000313" key="11">
    <source>
        <dbReference type="EMBL" id="RGC09644.1"/>
    </source>
</evidence>
<evidence type="ECO:0000256" key="9">
    <source>
        <dbReference type="SAM" id="Phobius"/>
    </source>
</evidence>
<evidence type="ECO:0000256" key="4">
    <source>
        <dbReference type="ARBA" id="ARBA00022597"/>
    </source>
</evidence>
<evidence type="ECO:0000256" key="3">
    <source>
        <dbReference type="ARBA" id="ARBA00022475"/>
    </source>
</evidence>
<evidence type="ECO:0000256" key="1">
    <source>
        <dbReference type="ARBA" id="ARBA00004651"/>
    </source>
</evidence>
<dbReference type="EMBL" id="QVEV01000050">
    <property type="protein sequence ID" value="RGC09644.1"/>
    <property type="molecule type" value="Genomic_DNA"/>
</dbReference>
<name>A0A3E2VGD6_CLOIN</name>
<keyword evidence="5 9" id="KW-0812">Transmembrane</keyword>
<dbReference type="AlphaFoldDB" id="A0A3E2VGD6"/>
<feature type="transmembrane region" description="Helical" evidence="9">
    <location>
        <begin position="31"/>
        <end position="51"/>
    </location>
</feature>
<evidence type="ECO:0000256" key="6">
    <source>
        <dbReference type="ARBA" id="ARBA00022989"/>
    </source>
</evidence>
<feature type="transmembrane region" description="Helical" evidence="9">
    <location>
        <begin position="178"/>
        <end position="198"/>
    </location>
</feature>
<feature type="transmembrane region" description="Helical" evidence="9">
    <location>
        <begin position="398"/>
        <end position="416"/>
    </location>
</feature>
<proteinExistence type="predicted"/>
<dbReference type="GO" id="GO:0009401">
    <property type="term" value="P:phosphoenolpyruvate-dependent sugar phosphotransferase system"/>
    <property type="evidence" value="ECO:0007669"/>
    <property type="project" value="InterPro"/>
</dbReference>
<keyword evidence="4 8" id="KW-0762">Sugar transport</keyword>
<dbReference type="GO" id="GO:1901264">
    <property type="term" value="P:carbohydrate derivative transport"/>
    <property type="evidence" value="ECO:0007669"/>
    <property type="project" value="TreeGrafter"/>
</dbReference>
<keyword evidence="3 8" id="KW-1003">Cell membrane</keyword>
<feature type="transmembrane region" description="Helical" evidence="9">
    <location>
        <begin position="72"/>
        <end position="93"/>
    </location>
</feature>
<feature type="transmembrane region" description="Helical" evidence="9">
    <location>
        <begin position="287"/>
        <end position="309"/>
    </location>
</feature>
<evidence type="ECO:0000259" key="10">
    <source>
        <dbReference type="PROSITE" id="PS51105"/>
    </source>
</evidence>
<sequence length="439" mass="47505">MLTMNTLMNEKIMPVIMKFINSKPVLALKDGFVYAMPLMIAGSIFLLLAEFPIKQVTDFFASVGLKEVLNQAYACSFNIMALIAVIGIAYTYADNEGYAPLPAGAIALSSFLLLQPGDIVSQTGEQVSVILKAWCAGQGMVCAIIIGNLVGFIYCLLIKKGITIKMPNGVPAGIVNSFNALIPAVVITFLMTALYAILQLGFDTTFFELIYGTIQTPLQGLSDSLWGIIAVAFLVPLLWWFGVHGASIVTGVMTGLWMANTAANQVILDSGKALTLENGAHIVTQQFYDQFICVTGSGITIGLVVYMLFRAKSKQYKELGKISIVPALFNVNEPVLFGTPIVLNPLLMVPFIAIPVLTAIIEYFAIASGLCPLYTGVLAPWTTPVIISGFIIGGWRTALLQAVIVVLSVIGYYPFIKKIDQLAFEKEEAMQNNVEENVL</sequence>
<gene>
    <name evidence="11" type="ORF">DXA38_20425</name>
</gene>
<keyword evidence="7 8" id="KW-0472">Membrane</keyword>
<dbReference type="Pfam" id="PF02378">
    <property type="entry name" value="PTS_EIIC"/>
    <property type="match status" value="1"/>
</dbReference>
<reference evidence="11 12" key="1">
    <citation type="submission" date="2018-08" db="EMBL/GenBank/DDBJ databases">
        <title>A genome reference for cultivated species of the human gut microbiota.</title>
        <authorList>
            <person name="Zou Y."/>
            <person name="Xue W."/>
            <person name="Luo G."/>
        </authorList>
    </citation>
    <scope>NUCLEOTIDE SEQUENCE [LARGE SCALE GENOMIC DNA]</scope>
    <source>
        <strain evidence="11 12">OF01-2LB</strain>
    </source>
</reference>
<dbReference type="Proteomes" id="UP000260025">
    <property type="component" value="Unassembled WGS sequence"/>
</dbReference>
<evidence type="ECO:0000313" key="12">
    <source>
        <dbReference type="Proteomes" id="UP000260025"/>
    </source>
</evidence>
<accession>A0A3E2VGD6</accession>
<evidence type="ECO:0000256" key="5">
    <source>
        <dbReference type="ARBA" id="ARBA00022692"/>
    </source>
</evidence>
<dbReference type="PANTHER" id="PTHR33989:SF4">
    <property type="entry name" value="PTS SYSTEM N,N'-DIACETYLCHITOBIOSE-SPECIFIC EIIC COMPONENT"/>
    <property type="match status" value="1"/>
</dbReference>
<evidence type="ECO:0000256" key="7">
    <source>
        <dbReference type="ARBA" id="ARBA00023136"/>
    </source>
</evidence>
<dbReference type="GO" id="GO:0008982">
    <property type="term" value="F:protein-N(PI)-phosphohistidine-sugar phosphotransferase activity"/>
    <property type="evidence" value="ECO:0007669"/>
    <property type="project" value="UniProtKB-UniRule"/>
</dbReference>
<dbReference type="PROSITE" id="PS51105">
    <property type="entry name" value="PTS_EIIC_TYPE_3"/>
    <property type="match status" value="1"/>
</dbReference>
<keyword evidence="2 8" id="KW-0813">Transport</keyword>
<dbReference type="RefSeq" id="WP_117444794.1">
    <property type="nucleotide sequence ID" value="NZ_JAJFEN010000092.1"/>
</dbReference>
<comment type="function">
    <text evidence="8">The phosphoenolpyruvate-dependent sugar phosphotransferase system (PTS), a major carbohydrate active -transport system, catalyzes the phosphorylation of incoming sugar substrates concomitant with their translocation across the cell membrane.</text>
</comment>
<organism evidence="11 12">
    <name type="scientific">Clostridium innocuum</name>
    <dbReference type="NCBI Taxonomy" id="1522"/>
    <lineage>
        <taxon>Bacteria</taxon>
        <taxon>Bacillati</taxon>
        <taxon>Bacillota</taxon>
        <taxon>Clostridia</taxon>
        <taxon>Eubacteriales</taxon>
        <taxon>Clostridiaceae</taxon>
        <taxon>Clostridium</taxon>
    </lineage>
</organism>
<dbReference type="PIRSF" id="PIRSF006351">
    <property type="entry name" value="PTS_EIIC-Cellobiose"/>
    <property type="match status" value="1"/>
</dbReference>
<dbReference type="InterPro" id="IPR004796">
    <property type="entry name" value="PTS_IIC_cello"/>
</dbReference>
<dbReference type="GO" id="GO:0005886">
    <property type="term" value="C:plasma membrane"/>
    <property type="evidence" value="ECO:0007669"/>
    <property type="project" value="UniProtKB-SubCell"/>
</dbReference>
<comment type="caution">
    <text evidence="11">The sequence shown here is derived from an EMBL/GenBank/DDBJ whole genome shotgun (WGS) entry which is preliminary data.</text>
</comment>
<comment type="subcellular location">
    <subcellularLocation>
        <location evidence="1">Cell membrane</location>
        <topology evidence="1">Multi-pass membrane protein</topology>
    </subcellularLocation>
</comment>
<dbReference type="PANTHER" id="PTHR33989">
    <property type="match status" value="1"/>
</dbReference>